<keyword evidence="3" id="KW-0732">Signal</keyword>
<dbReference type="KEGG" id="muo:115462700"/>
<keyword evidence="2" id="KW-0472">Membrane</keyword>
<dbReference type="GeneID" id="115462700"/>
<protein>
    <submittedName>
        <fullName evidence="5">Uncharacterized protein LOC115462700</fullName>
    </submittedName>
</protein>
<organism evidence="4 5">
    <name type="scientific">Microcaecilia unicolor</name>
    <dbReference type="NCBI Taxonomy" id="1415580"/>
    <lineage>
        <taxon>Eukaryota</taxon>
        <taxon>Metazoa</taxon>
        <taxon>Chordata</taxon>
        <taxon>Craniata</taxon>
        <taxon>Vertebrata</taxon>
        <taxon>Euteleostomi</taxon>
        <taxon>Amphibia</taxon>
        <taxon>Gymnophiona</taxon>
        <taxon>Siphonopidae</taxon>
        <taxon>Microcaecilia</taxon>
    </lineage>
</organism>
<name>A0A6P7XEE2_9AMPH</name>
<evidence type="ECO:0000256" key="3">
    <source>
        <dbReference type="SAM" id="SignalP"/>
    </source>
</evidence>
<keyword evidence="4" id="KW-1185">Reference proteome</keyword>
<dbReference type="PROSITE" id="PS51257">
    <property type="entry name" value="PROKAR_LIPOPROTEIN"/>
    <property type="match status" value="1"/>
</dbReference>
<dbReference type="AlphaFoldDB" id="A0A6P7XEE2"/>
<dbReference type="OrthoDB" id="9909453at2759"/>
<feature type="transmembrane region" description="Helical" evidence="2">
    <location>
        <begin position="171"/>
        <end position="193"/>
    </location>
</feature>
<dbReference type="InParanoid" id="A0A6P7XEE2"/>
<evidence type="ECO:0000313" key="5">
    <source>
        <dbReference type="RefSeq" id="XP_030048564.1"/>
    </source>
</evidence>
<gene>
    <name evidence="5" type="primary">LOC115462700</name>
</gene>
<evidence type="ECO:0000256" key="2">
    <source>
        <dbReference type="SAM" id="Phobius"/>
    </source>
</evidence>
<dbReference type="RefSeq" id="XP_030048564.1">
    <property type="nucleotide sequence ID" value="XM_030192704.1"/>
</dbReference>
<evidence type="ECO:0000313" key="4">
    <source>
        <dbReference type="Proteomes" id="UP000515156"/>
    </source>
</evidence>
<proteinExistence type="predicted"/>
<sequence length="262" mass="28085">MQPGLRRMHKTAVSCALLLLSGCLIEVKNIICDTTEYQTSIENATSDAVPGKVTKDIIPTPAMIVSETYIHNSSNTDATFDAPTSDDNDSENNDSSVTSAIPLHTTLPGGADDQSNSSTQMNDTTLDAHSPTPSISSDGQTSFTTAEPETSSNATIVFTEKPHTPSNYKTLGIIISISFLIVVLFIILLCCVLRKKTKRYSFDLYHKSPEDANIPLSSVHEDNENGQISSEKKNNSSAMESSRTSSSEDATKAANAADSADK</sequence>
<feature type="chain" id="PRO_5027833274" evidence="3">
    <location>
        <begin position="24"/>
        <end position="262"/>
    </location>
</feature>
<keyword evidence="2" id="KW-0812">Transmembrane</keyword>
<feature type="region of interest" description="Disordered" evidence="1">
    <location>
        <begin position="75"/>
        <end position="154"/>
    </location>
</feature>
<feature type="region of interest" description="Disordered" evidence="1">
    <location>
        <begin position="212"/>
        <end position="262"/>
    </location>
</feature>
<keyword evidence="2" id="KW-1133">Transmembrane helix</keyword>
<feature type="compositionally biased region" description="Low complexity" evidence="1">
    <location>
        <begin position="236"/>
        <end position="262"/>
    </location>
</feature>
<dbReference type="Proteomes" id="UP000515156">
    <property type="component" value="Chromosome 2"/>
</dbReference>
<feature type="signal peptide" evidence="3">
    <location>
        <begin position="1"/>
        <end position="23"/>
    </location>
</feature>
<evidence type="ECO:0000256" key="1">
    <source>
        <dbReference type="SAM" id="MobiDB-lite"/>
    </source>
</evidence>
<accession>A0A6P7XEE2</accession>
<reference evidence="5" key="1">
    <citation type="submission" date="2025-08" db="UniProtKB">
        <authorList>
            <consortium name="RefSeq"/>
        </authorList>
    </citation>
    <scope>IDENTIFICATION</scope>
</reference>
<feature type="compositionally biased region" description="Polar residues" evidence="1">
    <location>
        <begin position="113"/>
        <end position="154"/>
    </location>
</feature>